<dbReference type="OrthoDB" id="9787026at2"/>
<keyword evidence="4 6" id="KW-1133">Transmembrane helix</keyword>
<feature type="transmembrane region" description="Helical" evidence="6">
    <location>
        <begin position="289"/>
        <end position="310"/>
    </location>
</feature>
<evidence type="ECO:0000259" key="7">
    <source>
        <dbReference type="PROSITE" id="PS50850"/>
    </source>
</evidence>
<feature type="transmembrane region" description="Helical" evidence="6">
    <location>
        <begin position="343"/>
        <end position="365"/>
    </location>
</feature>
<dbReference type="GO" id="GO:0005886">
    <property type="term" value="C:plasma membrane"/>
    <property type="evidence" value="ECO:0007669"/>
    <property type="project" value="UniProtKB-SubCell"/>
</dbReference>
<dbReference type="STRING" id="1032480.MLP_24290"/>
<dbReference type="InterPro" id="IPR036259">
    <property type="entry name" value="MFS_trans_sf"/>
</dbReference>
<dbReference type="PANTHER" id="PTHR48020">
    <property type="entry name" value="PROTON MYO-INOSITOL COTRANSPORTER"/>
    <property type="match status" value="1"/>
</dbReference>
<protein>
    <submittedName>
        <fullName evidence="8">Putative major facilitator superfamily transporter</fullName>
    </submittedName>
</protein>
<proteinExistence type="predicted"/>
<feature type="transmembrane region" description="Helical" evidence="6">
    <location>
        <begin position="147"/>
        <end position="166"/>
    </location>
</feature>
<feature type="transmembrane region" description="Helical" evidence="6">
    <location>
        <begin position="317"/>
        <end position="337"/>
    </location>
</feature>
<dbReference type="EMBL" id="AP012204">
    <property type="protein sequence ID" value="BAK35443.1"/>
    <property type="molecule type" value="Genomic_DNA"/>
</dbReference>
<evidence type="ECO:0000313" key="9">
    <source>
        <dbReference type="Proteomes" id="UP000007947"/>
    </source>
</evidence>
<organism evidence="8 9">
    <name type="scientific">Microlunatus phosphovorus (strain ATCC 700054 / DSM 10555 / JCM 9379 / NBRC 101784 / NCIMB 13414 / VKM Ac-1990 / NM-1)</name>
    <dbReference type="NCBI Taxonomy" id="1032480"/>
    <lineage>
        <taxon>Bacteria</taxon>
        <taxon>Bacillati</taxon>
        <taxon>Actinomycetota</taxon>
        <taxon>Actinomycetes</taxon>
        <taxon>Propionibacteriales</taxon>
        <taxon>Propionibacteriaceae</taxon>
        <taxon>Microlunatus</taxon>
    </lineage>
</organism>
<feature type="transmembrane region" description="Helical" evidence="6">
    <location>
        <begin position="88"/>
        <end position="107"/>
    </location>
</feature>
<sequence>MSSAAPVYERSSDAFKKRFIWRLIVVLVGGMLLDGYILGILGPVTGTLKVEIGLSTVQIGALSAMALLGILVGSPIGGWAADKWGRRPLFFVDISLFVLASGAQIFAGSFETLIIIRFIMGIAIGAEYSVGWPMLAEFSPPHLRGRLMATINLAWFSGFAIGYTFATLATEAGVPYRLILGSSTIIAVALLIGRIGLPESARWMWNVGKHEEARRVTYKYIQDPEREIADLEREVVHDGPKKGIKELFAPDYIRSTVFVSWFWFCNVLPFFGIATFAGEVLKQFGIHGLFGELTIQVTAVVGVAVTMLLIDKAGRRVFTVPPQWITLGIFLILGFWAGAPASVVLILFFAFAFLNAVNGVLTSVYPGEVFPTEVRGVGTGFAAAVSRLGAATGTFLLPVGIEAVGIQPVMLILAVVVLSGAIVSQLWAPETKGKSLSETAAGFGH</sequence>
<dbReference type="PANTHER" id="PTHR48020:SF12">
    <property type="entry name" value="PROTON MYO-INOSITOL COTRANSPORTER"/>
    <property type="match status" value="1"/>
</dbReference>
<reference evidence="8 9" key="1">
    <citation type="submission" date="2011-05" db="EMBL/GenBank/DDBJ databases">
        <title>Whole genome sequence of Microlunatus phosphovorus NM-1.</title>
        <authorList>
            <person name="Hosoyama A."/>
            <person name="Sasaki K."/>
            <person name="Harada T."/>
            <person name="Igarashi R."/>
            <person name="Kawakoshi A."/>
            <person name="Sasagawa M."/>
            <person name="Fukada J."/>
            <person name="Nakamura S."/>
            <person name="Katano Y."/>
            <person name="Hanada S."/>
            <person name="Kamagata Y."/>
            <person name="Nakamura N."/>
            <person name="Yamazaki S."/>
            <person name="Fujita N."/>
        </authorList>
    </citation>
    <scope>NUCLEOTIDE SEQUENCE [LARGE SCALE GENOMIC DNA]</scope>
    <source>
        <strain evidence="9">ATCC 700054 / DSM 10555 / JCM 9379 / NBRC 101784 / NCIMB 13414 / VKM Ac-1990 / NM-1</strain>
    </source>
</reference>
<dbReference type="Proteomes" id="UP000007947">
    <property type="component" value="Chromosome"/>
</dbReference>
<keyword evidence="9" id="KW-1185">Reference proteome</keyword>
<dbReference type="InterPro" id="IPR050814">
    <property type="entry name" value="Myo-inositol_Transporter"/>
</dbReference>
<dbReference type="KEGG" id="mph:MLP_24290"/>
<evidence type="ECO:0000313" key="8">
    <source>
        <dbReference type="EMBL" id="BAK35443.1"/>
    </source>
</evidence>
<dbReference type="HOGENOM" id="CLU_001265_46_6_11"/>
<dbReference type="Gene3D" id="1.20.1250.20">
    <property type="entry name" value="MFS general substrate transporter like domains"/>
    <property type="match status" value="1"/>
</dbReference>
<feature type="transmembrane region" description="Helical" evidence="6">
    <location>
        <begin position="252"/>
        <end position="277"/>
    </location>
</feature>
<dbReference type="GO" id="GO:0022857">
    <property type="term" value="F:transmembrane transporter activity"/>
    <property type="evidence" value="ECO:0007669"/>
    <property type="project" value="InterPro"/>
</dbReference>
<feature type="transmembrane region" description="Helical" evidence="6">
    <location>
        <begin position="20"/>
        <end position="41"/>
    </location>
</feature>
<feature type="domain" description="Major facilitator superfamily (MFS) profile" evidence="7">
    <location>
        <begin position="23"/>
        <end position="432"/>
    </location>
</feature>
<accession>F5XFN6</accession>
<keyword evidence="2" id="KW-0813">Transport</keyword>
<evidence type="ECO:0000256" key="1">
    <source>
        <dbReference type="ARBA" id="ARBA00004651"/>
    </source>
</evidence>
<comment type="subcellular location">
    <subcellularLocation>
        <location evidence="1">Cell membrane</location>
        <topology evidence="1">Multi-pass membrane protein</topology>
    </subcellularLocation>
</comment>
<dbReference type="InterPro" id="IPR020846">
    <property type="entry name" value="MFS_dom"/>
</dbReference>
<evidence type="ECO:0000256" key="5">
    <source>
        <dbReference type="ARBA" id="ARBA00023136"/>
    </source>
</evidence>
<feature type="transmembrane region" description="Helical" evidence="6">
    <location>
        <begin position="61"/>
        <end position="81"/>
    </location>
</feature>
<dbReference type="PROSITE" id="PS50850">
    <property type="entry name" value="MFS"/>
    <property type="match status" value="1"/>
</dbReference>
<evidence type="ECO:0000256" key="4">
    <source>
        <dbReference type="ARBA" id="ARBA00022989"/>
    </source>
</evidence>
<keyword evidence="3 6" id="KW-0812">Transmembrane</keyword>
<feature type="transmembrane region" description="Helical" evidence="6">
    <location>
        <begin position="409"/>
        <end position="428"/>
    </location>
</feature>
<dbReference type="Pfam" id="PF00083">
    <property type="entry name" value="Sugar_tr"/>
    <property type="match status" value="1"/>
</dbReference>
<name>F5XFN6_MICPN</name>
<evidence type="ECO:0000256" key="2">
    <source>
        <dbReference type="ARBA" id="ARBA00022448"/>
    </source>
</evidence>
<dbReference type="InterPro" id="IPR005828">
    <property type="entry name" value="MFS_sugar_transport-like"/>
</dbReference>
<evidence type="ECO:0000256" key="6">
    <source>
        <dbReference type="SAM" id="Phobius"/>
    </source>
</evidence>
<feature type="transmembrane region" description="Helical" evidence="6">
    <location>
        <begin position="178"/>
        <end position="197"/>
    </location>
</feature>
<feature type="transmembrane region" description="Helical" evidence="6">
    <location>
        <begin position="113"/>
        <end position="135"/>
    </location>
</feature>
<gene>
    <name evidence="8" type="ordered locus">MLP_24290</name>
</gene>
<dbReference type="CDD" id="cd17316">
    <property type="entry name" value="MFS_SV2_like"/>
    <property type="match status" value="1"/>
</dbReference>
<dbReference type="eggNOG" id="COG2814">
    <property type="taxonomic scope" value="Bacteria"/>
</dbReference>
<dbReference type="AlphaFoldDB" id="F5XFN6"/>
<feature type="transmembrane region" description="Helical" evidence="6">
    <location>
        <begin position="377"/>
        <end position="397"/>
    </location>
</feature>
<keyword evidence="5 6" id="KW-0472">Membrane</keyword>
<dbReference type="SUPFAM" id="SSF103473">
    <property type="entry name" value="MFS general substrate transporter"/>
    <property type="match status" value="1"/>
</dbReference>
<evidence type="ECO:0000256" key="3">
    <source>
        <dbReference type="ARBA" id="ARBA00022692"/>
    </source>
</evidence>